<gene>
    <name evidence="2" type="ordered locus">EUBREC_2676</name>
</gene>
<dbReference type="EMBL" id="CP001107">
    <property type="protein sequence ID" value="ACR76407.1"/>
    <property type="molecule type" value="Genomic_DNA"/>
</dbReference>
<dbReference type="Gene3D" id="3.60.110.10">
    <property type="entry name" value="Carbon-nitrogen hydrolase"/>
    <property type="match status" value="1"/>
</dbReference>
<feature type="domain" description="CN hydrolase" evidence="1">
    <location>
        <begin position="748"/>
        <end position="973"/>
    </location>
</feature>
<dbReference type="CDD" id="cd01646">
    <property type="entry name" value="RT_Bac_retron_I"/>
    <property type="match status" value="1"/>
</dbReference>
<evidence type="ECO:0000259" key="1">
    <source>
        <dbReference type="Pfam" id="PF00795"/>
    </source>
</evidence>
<accession>C4ZGY5</accession>
<dbReference type="PaxDb" id="515619-EUBREC_2676"/>
<dbReference type="AlphaFoldDB" id="C4ZGY5"/>
<evidence type="ECO:0000313" key="2">
    <source>
        <dbReference type="EMBL" id="ACR76407.1"/>
    </source>
</evidence>
<dbReference type="InterPro" id="IPR003010">
    <property type="entry name" value="C-N_Hydrolase"/>
</dbReference>
<name>C4ZGY5_AGARV</name>
<dbReference type="HOGENOM" id="CLU_006589_0_0_9"/>
<reference evidence="2 3" key="1">
    <citation type="journal article" date="2009" name="Proc. Natl. Acad. Sci. U.S.A.">
        <title>Characterizing a model human gut microbiota composed of members of its two dominant bacterial phyla.</title>
        <authorList>
            <person name="Mahowald M.A."/>
            <person name="Rey F.E."/>
            <person name="Seedorf H."/>
            <person name="Turnbaugh P.J."/>
            <person name="Fulton R.S."/>
            <person name="Wollam A."/>
            <person name="Shah N."/>
            <person name="Wang C."/>
            <person name="Magrini V."/>
            <person name="Wilson R.K."/>
            <person name="Cantarel B.L."/>
            <person name="Coutinho P.M."/>
            <person name="Henrissat B."/>
            <person name="Crock L.W."/>
            <person name="Russell A."/>
            <person name="Verberkmoes N.C."/>
            <person name="Hettich R.L."/>
            <person name="Gordon J.I."/>
        </authorList>
    </citation>
    <scope>NUCLEOTIDE SEQUENCE [LARGE SCALE GENOMIC DNA]</scope>
    <source>
        <strain evidence="3">ATCC 33656 / DSM 3377 / JCM 17463 / KCTC 5835 / LMG 30912 / VPI 0990</strain>
    </source>
</reference>
<sequence>MMYVSTLYEKIFKKYEGTNMDKQFIEEAYRKLKGSVYLDKTVPFLRMRIVEFERGDIDKKIENIYAALNDEIKWKVFKKNILETINVLTFPKEIKTKSDNVIEDEPIVISNISGTDVTIEKYNNFIDMCVEGHIIGILWILTIGYGMDKALDKNCYGNRLNEKLIFNDQTTTASPNLFKPYFNQYESWRNQGLKKADDVVNNNSNNDEDNNKSVILTMLDLSRYYYNIEITEKIFEKMTNTFYDNKDDSLNRLNYCVYDIMKKYSELCGCDKEYMLPIGFLPSSIISNYYLKDIDEKMSKSKGGVYYGRYVDDMILVTQIENWDDLKERILNEGNQCVCNYMIKLLEESKILENDNDEYSLSGFSKLKFQKSKFRFFYIDKDGYSTIIEKIQDDICKNSSEFNYIPETAIEELDTDILKFEREDTVNKIRAINKSTIDKYTLSKTVGKNIMMSKFAEDDTAEKFAKSLEQVLNHKEILSNYTLWESILNYYVINNYVEGIIYLSRAISSAIKHMDEEKNKSGEYIYLKSLQIENVGNSLIYYYLACLTRATAISWGEEIKKALQESIKVIKSLEKYEKFNNLYNWMNIENLRKAYCNSRMINKSLLPVSIEDCMSAFQRNDMKNNGGFFSLDNYLNSVLKCRFSKQNQKYAPYIKSPFEILYSDLINQIRAGKGELRSDQESVQILCKKYAENFGKMDEEYIKEYIEADFYDGGKYIVKIKSDKKYKDSKVKIAVANVRMSDEDILNILNGKNRDISKRCQEIGRILNEAIRYKADILVFPEAYIPLEYLKILQSKAAKHNMVIIGGIEHITHNKLVYNLTATILPIKSNSMSYAVPFFHQKLYFSPQELKEVQKRGYKPAKGQKHTLFSWGDMYFVTYCCYELTSISLRHEFQGLADIVFGVEWNKDTYYFGNIMEALSRDIYCYCVQSNMSEYGDSRIIQPTKKDLMNILKVKGGINASVLIGEIDIEELRKHQNNNTPNNGVYKPLPAGWDLSKTNLKNK</sequence>
<dbReference type="KEGG" id="ere:EUBREC_2676"/>
<protein>
    <recommendedName>
        <fullName evidence="1">CN hydrolase domain-containing protein</fullName>
    </recommendedName>
</protein>
<organism evidence="2 3">
    <name type="scientific">Agathobacter rectalis (strain ATCC 33656 / DSM 3377 / JCM 17463 / KCTC 5835 / VPI 0990)</name>
    <name type="common">Eubacterium rectale</name>
    <dbReference type="NCBI Taxonomy" id="515619"/>
    <lineage>
        <taxon>Bacteria</taxon>
        <taxon>Bacillati</taxon>
        <taxon>Bacillota</taxon>
        <taxon>Clostridia</taxon>
        <taxon>Lachnospirales</taxon>
        <taxon>Lachnospiraceae</taxon>
        <taxon>Agathobacter</taxon>
    </lineage>
</organism>
<dbReference type="Pfam" id="PF00795">
    <property type="entry name" value="CN_hydrolase"/>
    <property type="match status" value="1"/>
</dbReference>
<proteinExistence type="predicted"/>
<dbReference type="SUPFAM" id="SSF56317">
    <property type="entry name" value="Carbon-nitrogen hydrolase"/>
    <property type="match status" value="1"/>
</dbReference>
<dbReference type="InterPro" id="IPR036526">
    <property type="entry name" value="C-N_Hydrolase_sf"/>
</dbReference>
<dbReference type="Proteomes" id="UP000001477">
    <property type="component" value="Chromosome"/>
</dbReference>
<evidence type="ECO:0000313" key="3">
    <source>
        <dbReference type="Proteomes" id="UP000001477"/>
    </source>
</evidence>